<name>A0A9E7G880_9LILI</name>
<dbReference type="PANTHER" id="PTHR33167">
    <property type="entry name" value="TRANSCRIPTION FACTOR, PUTATIVE (DUF863)-RELATED"/>
    <property type="match status" value="1"/>
</dbReference>
<organism evidence="2 3">
    <name type="scientific">Musa troglodytarum</name>
    <name type="common">fe'i banana</name>
    <dbReference type="NCBI Taxonomy" id="320322"/>
    <lineage>
        <taxon>Eukaryota</taxon>
        <taxon>Viridiplantae</taxon>
        <taxon>Streptophyta</taxon>
        <taxon>Embryophyta</taxon>
        <taxon>Tracheophyta</taxon>
        <taxon>Spermatophyta</taxon>
        <taxon>Magnoliopsida</taxon>
        <taxon>Liliopsida</taxon>
        <taxon>Zingiberales</taxon>
        <taxon>Musaceae</taxon>
        <taxon>Musa</taxon>
    </lineage>
</organism>
<reference evidence="2" key="1">
    <citation type="submission" date="2022-05" db="EMBL/GenBank/DDBJ databases">
        <title>The Musa troglodytarum L. genome provides insights into the mechanism of non-climacteric behaviour and enrichment of carotenoids.</title>
        <authorList>
            <person name="Wang J."/>
        </authorList>
    </citation>
    <scope>NUCLEOTIDE SEQUENCE</scope>
    <source>
        <tissue evidence="2">Leaf</tissue>
    </source>
</reference>
<protein>
    <submittedName>
        <fullName evidence="2">Uncharacterized protein</fullName>
    </submittedName>
</protein>
<evidence type="ECO:0000313" key="2">
    <source>
        <dbReference type="EMBL" id="URE09910.1"/>
    </source>
</evidence>
<dbReference type="Proteomes" id="UP001055439">
    <property type="component" value="Chromosome 6"/>
</dbReference>
<feature type="region of interest" description="Disordered" evidence="1">
    <location>
        <begin position="132"/>
        <end position="154"/>
    </location>
</feature>
<keyword evidence="3" id="KW-1185">Reference proteome</keyword>
<dbReference type="EMBL" id="CP097508">
    <property type="protein sequence ID" value="URE09911.1"/>
    <property type="molecule type" value="Genomic_DNA"/>
</dbReference>
<evidence type="ECO:0000313" key="3">
    <source>
        <dbReference type="Proteomes" id="UP001055439"/>
    </source>
</evidence>
<dbReference type="OrthoDB" id="1928288at2759"/>
<sequence>MKRMFMRSVSCHVELHAGSCSERPTMDSFLRRHELESLRNTMLKHEEVFRHQVHELHQLYRVQRMLMAELRSEGLELRCLADATLSTTTDAATARLWSSSSTVTNVHQRKVSSTELNFCFDLEQPGEAVAAEERSTACGKHREEERRSGGLRKWMDDESGVELTLSIGRGSGKNP</sequence>
<evidence type="ECO:0000256" key="1">
    <source>
        <dbReference type="SAM" id="MobiDB-lite"/>
    </source>
</evidence>
<dbReference type="PANTHER" id="PTHR33167:SF26">
    <property type="entry name" value="EXPRESSED PROTEIN"/>
    <property type="match status" value="1"/>
</dbReference>
<dbReference type="EMBL" id="CP097508">
    <property type="protein sequence ID" value="URE09910.1"/>
    <property type="molecule type" value="Genomic_DNA"/>
</dbReference>
<accession>A0A9E7G880</accession>
<dbReference type="AlphaFoldDB" id="A0A9E7G880"/>
<dbReference type="EMBL" id="CP097508">
    <property type="protein sequence ID" value="URE09909.1"/>
    <property type="molecule type" value="Genomic_DNA"/>
</dbReference>
<gene>
    <name evidence="2" type="ORF">MUK42_36772</name>
</gene>
<proteinExistence type="predicted"/>